<protein>
    <recommendedName>
        <fullName evidence="4">H/ACA ribonucleoprotein complex subunit NOP10</fullName>
    </recommendedName>
    <alternativeName>
        <fullName evidence="13">Nucleolar protein 10</fullName>
    </alternativeName>
    <alternativeName>
        <fullName evidence="14">Nucleolar protein family A member 3</fullName>
    </alternativeName>
    <alternativeName>
        <fullName evidence="15">snoRNP protein NOP10</fullName>
    </alternativeName>
</protein>
<dbReference type="GO" id="GO:0004222">
    <property type="term" value="F:metalloendopeptidase activity"/>
    <property type="evidence" value="ECO:0007669"/>
    <property type="project" value="InterPro"/>
</dbReference>
<dbReference type="Proteomes" id="UP000045706">
    <property type="component" value="Unassembled WGS sequence"/>
</dbReference>
<dbReference type="Gene3D" id="3.40.390.10">
    <property type="entry name" value="Collagenase (Catalytic Domain)"/>
    <property type="match status" value="1"/>
</dbReference>
<evidence type="ECO:0000256" key="5">
    <source>
        <dbReference type="ARBA" id="ARBA00022517"/>
    </source>
</evidence>
<comment type="similarity">
    <text evidence="2">Belongs to the peptidase M13 family.</text>
</comment>
<feature type="transmembrane region" description="Helical" evidence="16">
    <location>
        <begin position="20"/>
        <end position="42"/>
    </location>
</feature>
<comment type="cofactor">
    <cofactor evidence="1">
        <name>Zn(2+)</name>
        <dbReference type="ChEBI" id="CHEBI:29105"/>
    </cofactor>
</comment>
<dbReference type="GO" id="GO:1990904">
    <property type="term" value="C:ribonucleoprotein complex"/>
    <property type="evidence" value="ECO:0007669"/>
    <property type="project" value="UniProtKB-KW"/>
</dbReference>
<dbReference type="Pfam" id="PF01431">
    <property type="entry name" value="Peptidase_M13"/>
    <property type="match status" value="1"/>
</dbReference>
<evidence type="ECO:0000256" key="2">
    <source>
        <dbReference type="ARBA" id="ARBA00007357"/>
    </source>
</evidence>
<evidence type="ECO:0000313" key="20">
    <source>
        <dbReference type="Proteomes" id="UP000045706"/>
    </source>
</evidence>
<dbReference type="SUPFAM" id="SSF55486">
    <property type="entry name" value="Metalloproteases ('zincins'), catalytic domain"/>
    <property type="match status" value="1"/>
</dbReference>
<feature type="domain" description="Peptidase M13 C-terminal" evidence="17">
    <location>
        <begin position="537"/>
        <end position="737"/>
    </location>
</feature>
<evidence type="ECO:0000256" key="12">
    <source>
        <dbReference type="ARBA" id="ARBA00023274"/>
    </source>
</evidence>
<evidence type="ECO:0000259" key="17">
    <source>
        <dbReference type="Pfam" id="PF01431"/>
    </source>
</evidence>
<evidence type="ECO:0000256" key="4">
    <source>
        <dbReference type="ARBA" id="ARBA00021838"/>
    </source>
</evidence>
<dbReference type="GO" id="GO:0001522">
    <property type="term" value="P:pseudouridine synthesis"/>
    <property type="evidence" value="ECO:0007669"/>
    <property type="project" value="InterPro"/>
</dbReference>
<organism evidence="19 20">
    <name type="scientific">Verticillium longisporum</name>
    <name type="common">Verticillium dahliae var. longisporum</name>
    <dbReference type="NCBI Taxonomy" id="100787"/>
    <lineage>
        <taxon>Eukaryota</taxon>
        <taxon>Fungi</taxon>
        <taxon>Dikarya</taxon>
        <taxon>Ascomycota</taxon>
        <taxon>Pezizomycotina</taxon>
        <taxon>Sordariomycetes</taxon>
        <taxon>Hypocreomycetidae</taxon>
        <taxon>Glomerellales</taxon>
        <taxon>Plectosphaerellaceae</taxon>
        <taxon>Verticillium</taxon>
    </lineage>
</organism>
<evidence type="ECO:0000256" key="1">
    <source>
        <dbReference type="ARBA" id="ARBA00001947"/>
    </source>
</evidence>
<accession>A0A0G4M9X3</accession>
<dbReference type="GO" id="GO:0046872">
    <property type="term" value="F:metal ion binding"/>
    <property type="evidence" value="ECO:0007669"/>
    <property type="project" value="UniProtKB-KW"/>
</dbReference>
<evidence type="ECO:0000256" key="6">
    <source>
        <dbReference type="ARBA" id="ARBA00022552"/>
    </source>
</evidence>
<evidence type="ECO:0000256" key="13">
    <source>
        <dbReference type="ARBA" id="ARBA00030185"/>
    </source>
</evidence>
<evidence type="ECO:0000256" key="9">
    <source>
        <dbReference type="ARBA" id="ARBA00022801"/>
    </source>
</evidence>
<evidence type="ECO:0000313" key="19">
    <source>
        <dbReference type="EMBL" id="CRK31088.1"/>
    </source>
</evidence>
<evidence type="ECO:0000256" key="14">
    <source>
        <dbReference type="ARBA" id="ARBA00031779"/>
    </source>
</evidence>
<evidence type="ECO:0000256" key="3">
    <source>
        <dbReference type="ARBA" id="ARBA00009462"/>
    </source>
</evidence>
<dbReference type="InterPro" id="IPR042089">
    <property type="entry name" value="Peptidase_M13_dom_2"/>
</dbReference>
<dbReference type="SUPFAM" id="SSF144210">
    <property type="entry name" value="Nop10-like SnoRNP"/>
    <property type="match status" value="1"/>
</dbReference>
<dbReference type="InterPro" id="IPR036756">
    <property type="entry name" value="H/ACA_rnp_Nop10_sf"/>
</dbReference>
<dbReference type="InterPro" id="IPR007264">
    <property type="entry name" value="H/ACA_rnp_Nop10"/>
</dbReference>
<dbReference type="AlphaFoldDB" id="A0A0G4M9X3"/>
<dbReference type="GO" id="GO:0005886">
    <property type="term" value="C:plasma membrane"/>
    <property type="evidence" value="ECO:0007669"/>
    <property type="project" value="TreeGrafter"/>
</dbReference>
<comment type="similarity">
    <text evidence="3">Belongs to the NOP10 family.</text>
</comment>
<keyword evidence="16" id="KW-0472">Membrane</keyword>
<dbReference type="InterPro" id="IPR008753">
    <property type="entry name" value="Peptidase_M13_N"/>
</dbReference>
<keyword evidence="12" id="KW-0687">Ribonucleoprotein</keyword>
<feature type="domain" description="Peptidase M13 N-terminal" evidence="18">
    <location>
        <begin position="92"/>
        <end position="475"/>
    </location>
</feature>
<reference evidence="20" key="1">
    <citation type="submission" date="2015-05" db="EMBL/GenBank/DDBJ databases">
        <authorList>
            <person name="Fogelqvist Johan"/>
        </authorList>
    </citation>
    <scope>NUCLEOTIDE SEQUENCE [LARGE SCALE GENOMIC DNA]</scope>
</reference>
<keyword evidence="7" id="KW-0645">Protease</keyword>
<dbReference type="InterPro" id="IPR000718">
    <property type="entry name" value="Peptidase_M13"/>
</dbReference>
<keyword evidence="16" id="KW-1133">Transmembrane helix</keyword>
<dbReference type="PROSITE" id="PS51885">
    <property type="entry name" value="NEPRILYSIN"/>
    <property type="match status" value="1"/>
</dbReference>
<keyword evidence="8" id="KW-0479">Metal-binding</keyword>
<dbReference type="InterPro" id="IPR018497">
    <property type="entry name" value="Peptidase_M13_C"/>
</dbReference>
<keyword evidence="10" id="KW-0862">Zinc</keyword>
<dbReference type="GO" id="GO:0006364">
    <property type="term" value="P:rRNA processing"/>
    <property type="evidence" value="ECO:0007669"/>
    <property type="project" value="UniProtKB-KW"/>
</dbReference>
<dbReference type="InterPro" id="IPR024079">
    <property type="entry name" value="MetalloPept_cat_dom_sf"/>
</dbReference>
<dbReference type="Gene3D" id="4.10.80.300">
    <property type="match status" value="1"/>
</dbReference>
<dbReference type="EMBL" id="CVQI01023336">
    <property type="protein sequence ID" value="CRK31088.1"/>
    <property type="molecule type" value="Genomic_DNA"/>
</dbReference>
<keyword evidence="11" id="KW-0482">Metalloprotease</keyword>
<evidence type="ECO:0000256" key="10">
    <source>
        <dbReference type="ARBA" id="ARBA00022833"/>
    </source>
</evidence>
<dbReference type="CDD" id="cd08662">
    <property type="entry name" value="M13"/>
    <property type="match status" value="1"/>
</dbReference>
<evidence type="ECO:0000259" key="18">
    <source>
        <dbReference type="Pfam" id="PF05649"/>
    </source>
</evidence>
<dbReference type="PANTHER" id="PTHR11733">
    <property type="entry name" value="ZINC METALLOPROTEASE FAMILY M13 NEPRILYSIN-RELATED"/>
    <property type="match status" value="1"/>
</dbReference>
<dbReference type="PRINTS" id="PR00786">
    <property type="entry name" value="NEPRILYSIN"/>
</dbReference>
<evidence type="ECO:0000256" key="15">
    <source>
        <dbReference type="ARBA" id="ARBA00032266"/>
    </source>
</evidence>
<evidence type="ECO:0000256" key="11">
    <source>
        <dbReference type="ARBA" id="ARBA00023049"/>
    </source>
</evidence>
<dbReference type="GO" id="GO:0016485">
    <property type="term" value="P:protein processing"/>
    <property type="evidence" value="ECO:0007669"/>
    <property type="project" value="TreeGrafter"/>
</dbReference>
<evidence type="ECO:0000256" key="7">
    <source>
        <dbReference type="ARBA" id="ARBA00022670"/>
    </source>
</evidence>
<dbReference type="Gene3D" id="1.10.1380.10">
    <property type="entry name" value="Neutral endopeptidase , domain2"/>
    <property type="match status" value="1"/>
</dbReference>
<dbReference type="Pfam" id="PF04135">
    <property type="entry name" value="Nop10p"/>
    <property type="match status" value="1"/>
</dbReference>
<evidence type="ECO:0000256" key="8">
    <source>
        <dbReference type="ARBA" id="ARBA00022723"/>
    </source>
</evidence>
<evidence type="ECO:0000256" key="16">
    <source>
        <dbReference type="SAM" id="Phobius"/>
    </source>
</evidence>
<keyword evidence="16" id="KW-0812">Transmembrane</keyword>
<gene>
    <name evidence="19" type="ORF">BN1723_014445</name>
</gene>
<name>A0A0G4M9X3_VERLO</name>
<keyword evidence="6" id="KW-0698">rRNA processing</keyword>
<dbReference type="PANTHER" id="PTHR11733:SF167">
    <property type="entry name" value="FI17812P1-RELATED"/>
    <property type="match status" value="1"/>
</dbReference>
<proteinExistence type="inferred from homology"/>
<dbReference type="Pfam" id="PF05649">
    <property type="entry name" value="Peptidase_M13_N"/>
    <property type="match status" value="1"/>
</dbReference>
<sequence length="838" mass="93906">MSEKLTYTPLRPAATRSGPLRLQATSMAVTAGALTFWVLYMIGLDGLPESLRPPSAPNDSMAKDDLCLTPACVHAASEILYNLSPDYKNLDPCSDFEELVCGGWRDRHDLRSDQGDAFTGTIMAENSQLLLRHILEAPYPKSAASDSADEGNFKKMKSAYDACLDEDAIKASGIEPLKHTIDELGKMFPHDSGKPLKNAISFLHKYGITPLVSAGTGADDRDPDTVVISISPPWTFGLPSKERYEDEKLVEKYRNVTVEVLELLYPHADKTWFPKVTDLEKKLAAASPSTEEREDVTKTYNPLKLEDAAALAPLADLVGLVHDLAPADFAADRVIVTSPEYLKSLSAILSETPAIVLFNYFVWKTVQSLAFSVEADEVKPYKRFVNELSGKEPDSAPERWRRCVGHVDDGLGWLLSRFFVEKAFSADAKDFGDTIIKDIKSEFTNKLKATEWMDDETTEKAINKVHNIIQKIGYPTSSPDITNATELYAYYNSVNVSASDFFGNGLSVRAFDTAREWAALGKPVDRNEWGMSVPTVNAYYNPPGNEIVFPAGIMQFPVFDVEAPAYMSYGAFGSVAGHELSHAFDSTGRHYDENGNFTDWWTEDTVKAFKKRTECFVSQYANYTIEGPDGKPLHVNGRLTLGENIADAGGLSASFQAWQRRAKETPNKNLPGLEHFTHEQLFFVTYSNWWCGKSRKDTAVNRIYTDPHAPKWARILGTMANSREFRESFQCKVKEPTQKKFLADFCYRNIVRHYHSFICANSSTLDSQKTVKMHLMYTLDEAGNRLYTLKKVTDDAKVTKSAHPARFSPDDKWSRQRVTLKRRFGLLLTQQKDKEHAA</sequence>
<keyword evidence="5" id="KW-0690">Ribosome biogenesis</keyword>
<keyword evidence="9" id="KW-0378">Hydrolase</keyword>
<dbReference type="GO" id="GO:0030515">
    <property type="term" value="F:snoRNA binding"/>
    <property type="evidence" value="ECO:0007669"/>
    <property type="project" value="InterPro"/>
</dbReference>